<protein>
    <submittedName>
        <fullName evidence="2">Sigma-E factor negative regulatory protein</fullName>
    </submittedName>
</protein>
<evidence type="ECO:0000313" key="3">
    <source>
        <dbReference type="Proteomes" id="UP001056201"/>
    </source>
</evidence>
<keyword evidence="3" id="KW-1185">Reference proteome</keyword>
<sequence length="217" mass="22356">MDGAADDGAVARACAAWREDGQSRADWYAYHLIGDVLRSEDLAHRPQRDEAFLAALRTRLAAEPVVLAPQQAPQIELPQPLAAPRRAANGGPAGRAGTGRRSFWRRAWAAPTAVAAGFMAVAGVLVVTRVAEVPGTAPGGAVIAGAPATAGIQPVVATLPPAQATAVPVSVPVANGRLIRDARLDRYLAAHKQYGSSSVLAMPAVSVRVAAPAGSER</sequence>
<gene>
    <name evidence="2" type="ORF">MW290_27190</name>
</gene>
<dbReference type="EMBL" id="CP097636">
    <property type="protein sequence ID" value="URI09253.1"/>
    <property type="molecule type" value="Genomic_DNA"/>
</dbReference>
<dbReference type="SUPFAM" id="SSF89069">
    <property type="entry name" value="N-terminal, cytoplasmic domain of anti-sigmaE factor RseA"/>
    <property type="match status" value="1"/>
</dbReference>
<dbReference type="InterPro" id="IPR036147">
    <property type="entry name" value="Anti-sigma_E_RseA_N_sf"/>
</dbReference>
<dbReference type="InterPro" id="IPR005572">
    <property type="entry name" value="Anti-sigma_E_RseA_N"/>
</dbReference>
<dbReference type="Proteomes" id="UP001056201">
    <property type="component" value="Chromosome 2"/>
</dbReference>
<dbReference type="Gene3D" id="1.10.10.880">
    <property type="entry name" value="Anti sigma-E protein RseA, N-terminal domain"/>
    <property type="match status" value="1"/>
</dbReference>
<feature type="domain" description="Anti sigma-E protein RseA N-terminal" evidence="1">
    <location>
        <begin position="1"/>
        <end position="74"/>
    </location>
</feature>
<evidence type="ECO:0000259" key="1">
    <source>
        <dbReference type="Pfam" id="PF03872"/>
    </source>
</evidence>
<dbReference type="Pfam" id="PF03872">
    <property type="entry name" value="RseA_N"/>
    <property type="match status" value="1"/>
</dbReference>
<name>A0ABY4S8B7_AQUTE</name>
<reference evidence="2" key="1">
    <citation type="submission" date="2022-05" db="EMBL/GenBank/DDBJ databases">
        <title>An RpoN-dependent PEP-CTERM gene is involved in floc formation of an Aquincola tertiaricarbonis strain.</title>
        <authorList>
            <person name="Qiu D."/>
            <person name="Xia M."/>
        </authorList>
    </citation>
    <scope>NUCLEOTIDE SEQUENCE</scope>
    <source>
        <strain evidence="2">RN12</strain>
    </source>
</reference>
<evidence type="ECO:0000313" key="2">
    <source>
        <dbReference type="EMBL" id="URI09253.1"/>
    </source>
</evidence>
<proteinExistence type="predicted"/>
<accession>A0ABY4S8B7</accession>
<organism evidence="2 3">
    <name type="scientific">Aquincola tertiaricarbonis</name>
    <dbReference type="NCBI Taxonomy" id="391953"/>
    <lineage>
        <taxon>Bacteria</taxon>
        <taxon>Pseudomonadati</taxon>
        <taxon>Pseudomonadota</taxon>
        <taxon>Betaproteobacteria</taxon>
        <taxon>Burkholderiales</taxon>
        <taxon>Sphaerotilaceae</taxon>
        <taxon>Aquincola</taxon>
    </lineage>
</organism>
<dbReference type="CDD" id="cd16328">
    <property type="entry name" value="RseA_N"/>
    <property type="match status" value="1"/>
</dbReference>